<keyword evidence="2" id="KW-0472">Membrane</keyword>
<keyword evidence="5" id="KW-1185">Reference proteome</keyword>
<comment type="caution">
    <text evidence="4">The sequence shown here is derived from an EMBL/GenBank/DDBJ whole genome shotgun (WGS) entry which is preliminary data.</text>
</comment>
<name>A0A5C7IZG4_9ROSI</name>
<protein>
    <recommendedName>
        <fullName evidence="3">Alliinase C-terminal domain-containing protein</fullName>
    </recommendedName>
</protein>
<dbReference type="InterPro" id="IPR015421">
    <property type="entry name" value="PyrdxlP-dep_Trfase_major"/>
</dbReference>
<dbReference type="InterPro" id="IPR015424">
    <property type="entry name" value="PyrdxlP-dep_Trfase"/>
</dbReference>
<gene>
    <name evidence="4" type="ORF">EZV62_002375</name>
</gene>
<dbReference type="EMBL" id="VAHF01000001">
    <property type="protein sequence ID" value="TXG73796.1"/>
    <property type="molecule type" value="Genomic_DNA"/>
</dbReference>
<reference evidence="5" key="1">
    <citation type="journal article" date="2019" name="Gigascience">
        <title>De novo genome assembly of the endangered Acer yangbiense, a plant species with extremely small populations endemic to Yunnan Province, China.</title>
        <authorList>
            <person name="Yang J."/>
            <person name="Wariss H.M."/>
            <person name="Tao L."/>
            <person name="Zhang R."/>
            <person name="Yun Q."/>
            <person name="Hollingsworth P."/>
            <person name="Dao Z."/>
            <person name="Luo G."/>
            <person name="Guo H."/>
            <person name="Ma Y."/>
            <person name="Sun W."/>
        </authorList>
    </citation>
    <scope>NUCLEOTIDE SEQUENCE [LARGE SCALE GENOMIC DNA]</scope>
    <source>
        <strain evidence="5">cv. Malutang</strain>
    </source>
</reference>
<evidence type="ECO:0000259" key="3">
    <source>
        <dbReference type="Pfam" id="PF04864"/>
    </source>
</evidence>
<dbReference type="Pfam" id="PF04864">
    <property type="entry name" value="Alliinase_C"/>
    <property type="match status" value="1"/>
</dbReference>
<dbReference type="Proteomes" id="UP000323000">
    <property type="component" value="Chromosome 1"/>
</dbReference>
<evidence type="ECO:0000313" key="5">
    <source>
        <dbReference type="Proteomes" id="UP000323000"/>
    </source>
</evidence>
<dbReference type="PANTHER" id="PTHR43795:SF22">
    <property type="entry name" value="TRYPTOPHAN AMINOTRANSFERASE-RELATED PROTEIN 2"/>
    <property type="match status" value="1"/>
</dbReference>
<dbReference type="SUPFAM" id="SSF53383">
    <property type="entry name" value="PLP-dependent transferases"/>
    <property type="match status" value="1"/>
</dbReference>
<dbReference type="Gene3D" id="3.40.640.10">
    <property type="entry name" value="Type I PLP-dependent aspartate aminotransferase-like (Major domain)"/>
    <property type="match status" value="1"/>
</dbReference>
<dbReference type="GO" id="GO:0016846">
    <property type="term" value="F:carbon-sulfur lyase activity"/>
    <property type="evidence" value="ECO:0007669"/>
    <property type="project" value="InterPro"/>
</dbReference>
<keyword evidence="2" id="KW-1133">Transmembrane helix</keyword>
<evidence type="ECO:0000313" key="4">
    <source>
        <dbReference type="EMBL" id="TXG73796.1"/>
    </source>
</evidence>
<keyword evidence="1" id="KW-0663">Pyridoxal phosphate</keyword>
<evidence type="ECO:0000256" key="2">
    <source>
        <dbReference type="SAM" id="Phobius"/>
    </source>
</evidence>
<accession>A0A5C7IZG4</accession>
<dbReference type="InterPro" id="IPR006948">
    <property type="entry name" value="Alliinase_C"/>
</dbReference>
<keyword evidence="2" id="KW-0812">Transmembrane</keyword>
<organism evidence="4 5">
    <name type="scientific">Acer yangbiense</name>
    <dbReference type="NCBI Taxonomy" id="1000413"/>
    <lineage>
        <taxon>Eukaryota</taxon>
        <taxon>Viridiplantae</taxon>
        <taxon>Streptophyta</taxon>
        <taxon>Embryophyta</taxon>
        <taxon>Tracheophyta</taxon>
        <taxon>Spermatophyta</taxon>
        <taxon>Magnoliopsida</taxon>
        <taxon>eudicotyledons</taxon>
        <taxon>Gunneridae</taxon>
        <taxon>Pentapetalae</taxon>
        <taxon>rosids</taxon>
        <taxon>malvids</taxon>
        <taxon>Sapindales</taxon>
        <taxon>Sapindaceae</taxon>
        <taxon>Hippocastanoideae</taxon>
        <taxon>Acereae</taxon>
        <taxon>Acer</taxon>
    </lineage>
</organism>
<evidence type="ECO:0000256" key="1">
    <source>
        <dbReference type="ARBA" id="ARBA00022898"/>
    </source>
</evidence>
<feature type="transmembrane region" description="Helical" evidence="2">
    <location>
        <begin position="12"/>
        <end position="33"/>
    </location>
</feature>
<dbReference type="InterPro" id="IPR050478">
    <property type="entry name" value="Ethylene_sulfur-biosynth"/>
</dbReference>
<dbReference type="OrthoDB" id="2020362at2759"/>
<sequence length="121" mass="13647">MYALSAHDASEPISVVFAAPYYFVSLSFHYLTVSTLKFELFKWGGDAHSFKKDGMYLEIITSPNNPDGFIRQSVVNRSEGKLIHDLACYWPQYASISFHADYDIMLFTASKHTGHAGMRIG</sequence>
<feature type="domain" description="Alliinase C-terminal" evidence="3">
    <location>
        <begin position="1"/>
        <end position="121"/>
    </location>
</feature>
<dbReference type="GO" id="GO:0008483">
    <property type="term" value="F:transaminase activity"/>
    <property type="evidence" value="ECO:0007669"/>
    <property type="project" value="TreeGrafter"/>
</dbReference>
<dbReference type="PANTHER" id="PTHR43795">
    <property type="entry name" value="BIFUNCTIONAL ASPARTATE AMINOTRANSFERASE AND GLUTAMATE/ASPARTATE-PREPHENATE AMINOTRANSFERASE-RELATED"/>
    <property type="match status" value="1"/>
</dbReference>
<proteinExistence type="predicted"/>
<dbReference type="AlphaFoldDB" id="A0A5C7IZG4"/>
<dbReference type="GO" id="GO:0006520">
    <property type="term" value="P:amino acid metabolic process"/>
    <property type="evidence" value="ECO:0007669"/>
    <property type="project" value="TreeGrafter"/>
</dbReference>